<sequence length="403" mass="48776">MKLNNIDILQLNNKKYLIDFLSSVDKVIHQKFKLQFVIDGKLNYEYYNTIFFNYVLKKSHNAYNILQHDVQSLYNNLYNHNGCCNKCKKQLKFISFNKGYDSCEFCLNEIINSIKDKKDIINYINNVHYNIPLIKFIYTDPVLKCIFNKISKKFNTEEELYLFLYETSPHYCDYCGKPTKFIRFKPLKDREHYKQFCSSDCRNNWWSNQQKLNNTVLRIRNETMQNMRNSNSEHMKMLIQLGKFTPNYTNSWCHSMYKITFMQNNKLVTKKYRSSWEAIFQLLYPNMEYEKLRIPYIGTDNKKHIYIVDFIDFENKKVYEVKPNSCKNTNTNIIKYNTLKSWCNVNGFTCTYIDEFFIKKHIFDVELLKYTDDVYKEKLLSIIKKYKYIELINENKEYKSCIV</sequence>
<evidence type="ECO:0000313" key="1">
    <source>
        <dbReference type="EMBL" id="WQJ52818.1"/>
    </source>
</evidence>
<evidence type="ECO:0008006" key="3">
    <source>
        <dbReference type="Google" id="ProtNLM"/>
    </source>
</evidence>
<name>A0ABZ0Z0U9_9CAUD</name>
<accession>A0ABZ0Z0U9</accession>
<dbReference type="EMBL" id="OR769222">
    <property type="protein sequence ID" value="WQJ52818.1"/>
    <property type="molecule type" value="Genomic_DNA"/>
</dbReference>
<dbReference type="Proteomes" id="UP001349343">
    <property type="component" value="Segment"/>
</dbReference>
<proteinExistence type="predicted"/>
<organism evidence="1 2">
    <name type="scientific">phage Lak_Megaphage_RVC_JS4_GC31</name>
    <dbReference type="NCBI Taxonomy" id="3109228"/>
    <lineage>
        <taxon>Viruses</taxon>
        <taxon>Duplodnaviria</taxon>
        <taxon>Heunggongvirae</taxon>
        <taxon>Uroviricota</taxon>
        <taxon>Caudoviricetes</taxon>
        <taxon>Caudoviricetes code 15 clade</taxon>
    </lineage>
</organism>
<keyword evidence="2" id="KW-1185">Reference proteome</keyword>
<protein>
    <recommendedName>
        <fullName evidence="3">REase associating with pPIWI RE domain-containing protein</fullName>
    </recommendedName>
</protein>
<evidence type="ECO:0000313" key="2">
    <source>
        <dbReference type="Proteomes" id="UP001349343"/>
    </source>
</evidence>
<reference evidence="1 2" key="1">
    <citation type="submission" date="2023-11" db="EMBL/GenBank/DDBJ databases">
        <authorList>
            <person name="Cook R."/>
            <person name="Crisci M."/>
            <person name="Pye H."/>
            <person name="Adriaenssens E."/>
            <person name="Santini J."/>
        </authorList>
    </citation>
    <scope>NUCLEOTIDE SEQUENCE [LARGE SCALE GENOMIC DNA]</scope>
    <source>
        <strain evidence="1">Lak_Megaphage_RVC_JS4_GC31</strain>
    </source>
</reference>